<keyword evidence="1" id="KW-1133">Transmembrane helix</keyword>
<gene>
    <name evidence="2" type="ORF">LX76_04516</name>
</gene>
<protein>
    <recommendedName>
        <fullName evidence="4">DUF3149 domain-containing protein</fullName>
    </recommendedName>
</protein>
<evidence type="ECO:0000256" key="1">
    <source>
        <dbReference type="SAM" id="Phobius"/>
    </source>
</evidence>
<proteinExistence type="predicted"/>
<keyword evidence="1" id="KW-0472">Membrane</keyword>
<feature type="transmembrane region" description="Helical" evidence="1">
    <location>
        <begin position="17"/>
        <end position="39"/>
    </location>
</feature>
<keyword evidence="1" id="KW-0812">Transmembrane</keyword>
<dbReference type="AlphaFoldDB" id="A0A2W7QGR7"/>
<comment type="caution">
    <text evidence="2">The sequence shown here is derived from an EMBL/GenBank/DDBJ whole genome shotgun (WGS) entry which is preliminary data.</text>
</comment>
<accession>A0A2W7QGR7</accession>
<name>A0A2W7QGR7_9RHOB</name>
<dbReference type="Proteomes" id="UP000249538">
    <property type="component" value="Unassembled WGS sequence"/>
</dbReference>
<dbReference type="EMBL" id="QKZS01000037">
    <property type="protein sequence ID" value="PZX47453.1"/>
    <property type="molecule type" value="Genomic_DNA"/>
</dbReference>
<evidence type="ECO:0000313" key="2">
    <source>
        <dbReference type="EMBL" id="PZX47453.1"/>
    </source>
</evidence>
<evidence type="ECO:0008006" key="4">
    <source>
        <dbReference type="Google" id="ProtNLM"/>
    </source>
</evidence>
<evidence type="ECO:0000313" key="3">
    <source>
        <dbReference type="Proteomes" id="UP000249538"/>
    </source>
</evidence>
<organism evidence="2 3">
    <name type="scientific">Cereibacter changlensis</name>
    <dbReference type="NCBI Taxonomy" id="402884"/>
    <lineage>
        <taxon>Bacteria</taxon>
        <taxon>Pseudomonadati</taxon>
        <taxon>Pseudomonadota</taxon>
        <taxon>Alphaproteobacteria</taxon>
        <taxon>Rhodobacterales</taxon>
        <taxon>Paracoccaceae</taxon>
        <taxon>Cereibacter</taxon>
    </lineage>
</organism>
<sequence>MTEITEITGMLLSTSPVILALLLGLMAVGICGFALYLVYRVLHRGTE</sequence>
<reference evidence="2 3" key="1">
    <citation type="submission" date="2018-06" db="EMBL/GenBank/DDBJ databases">
        <title>Genomic Encyclopedia of Archaeal and Bacterial Type Strains, Phase II (KMG-II): from individual species to whole genera.</title>
        <authorList>
            <person name="Goeker M."/>
        </authorList>
    </citation>
    <scope>NUCLEOTIDE SEQUENCE [LARGE SCALE GENOMIC DNA]</scope>
    <source>
        <strain evidence="2 3">DSM 18774</strain>
    </source>
</reference>
<dbReference type="RefSeq" id="WP_170139766.1">
    <property type="nucleotide sequence ID" value="NZ_QKZS01000037.1"/>
</dbReference>